<feature type="region of interest" description="Disordered" evidence="1">
    <location>
        <begin position="38"/>
        <end position="61"/>
    </location>
</feature>
<name>A0ABR0E6P8_ZASCE</name>
<feature type="region of interest" description="Disordered" evidence="1">
    <location>
        <begin position="258"/>
        <end position="285"/>
    </location>
</feature>
<evidence type="ECO:0000313" key="2">
    <source>
        <dbReference type="EMBL" id="KAK4497040.1"/>
    </source>
</evidence>
<sequence length="561" mass="64253">MTPLGGIRGRSWVRKDIEIPRIGTWCVFGNVQRRTNPPPVLPTPSVPNILPRTTTPPPTGIGPRMLDRLEAIYQNAVSIAALRAEIEKCDEDVKDSQQLRDGTEFRWLHLKEDSRMDPVEFSERTNKILDRFKDEIEKNATRLGTLKTTMKELDTVKKEHWIDVRNDAYHYFSHCLAADFKTDWSLSEEDCRDLRVIIDEDYMIMHTRSELGELHSKNSTFRHERNRANKQADIKATRLDGDLSRVLDRARKEKAQADLDGIESEIRGKEDQLGRRQERHREHQDSFCAEVLEPWLSRIGRITIEMSEPDEPDNRSDPGSNPEWQESAEPRLQSLSNRQREPDVQEADPDGCDLTEMSPEQQYVQLQGQLEQLQQEYGAKQHTLRIYKLDHFATFPNANEASYEAFVDSKLSSEAEAIGLIEQQLVSLRQTLIKSGRQVPRSPNEAPLNITGGGIRKRARTNSGSDRSRRSTPRLSPGERDTGTGKLDRWRVAADEALARSNITPSPGKSLADLSFRSKSDSMSAPSDEEMERYLERSRGEYDRERTRLRERVASHKGGFP</sequence>
<dbReference type="Proteomes" id="UP001305779">
    <property type="component" value="Unassembled WGS sequence"/>
</dbReference>
<feature type="compositionally biased region" description="Basic and acidic residues" evidence="1">
    <location>
        <begin position="532"/>
        <end position="554"/>
    </location>
</feature>
<evidence type="ECO:0000256" key="1">
    <source>
        <dbReference type="SAM" id="MobiDB-lite"/>
    </source>
</evidence>
<feature type="region of interest" description="Disordered" evidence="1">
    <location>
        <begin position="435"/>
        <end position="561"/>
    </location>
</feature>
<keyword evidence="3" id="KW-1185">Reference proteome</keyword>
<comment type="caution">
    <text evidence="2">The sequence shown here is derived from an EMBL/GenBank/DDBJ whole genome shotgun (WGS) entry which is preliminary data.</text>
</comment>
<reference evidence="2 3" key="1">
    <citation type="journal article" date="2023" name="G3 (Bethesda)">
        <title>A chromosome-level genome assembly of Zasmidium syzygii isolated from banana leaves.</title>
        <authorList>
            <person name="van Westerhoven A.C."/>
            <person name="Mehrabi R."/>
            <person name="Talebi R."/>
            <person name="Steentjes M.B.F."/>
            <person name="Corcolon B."/>
            <person name="Chong P.A."/>
            <person name="Kema G.H.J."/>
            <person name="Seidl M.F."/>
        </authorList>
    </citation>
    <scope>NUCLEOTIDE SEQUENCE [LARGE SCALE GENOMIC DNA]</scope>
    <source>
        <strain evidence="2 3">P124</strain>
    </source>
</reference>
<proteinExistence type="predicted"/>
<feature type="region of interest" description="Disordered" evidence="1">
    <location>
        <begin position="305"/>
        <end position="355"/>
    </location>
</feature>
<feature type="compositionally biased region" description="Basic and acidic residues" evidence="1">
    <location>
        <begin position="264"/>
        <end position="285"/>
    </location>
</feature>
<accession>A0ABR0E6P8</accession>
<feature type="compositionally biased region" description="Basic and acidic residues" evidence="1">
    <location>
        <begin position="477"/>
        <end position="498"/>
    </location>
</feature>
<organism evidence="2 3">
    <name type="scientific">Zasmidium cellare</name>
    <name type="common">Wine cellar mold</name>
    <name type="synonym">Racodium cellare</name>
    <dbReference type="NCBI Taxonomy" id="395010"/>
    <lineage>
        <taxon>Eukaryota</taxon>
        <taxon>Fungi</taxon>
        <taxon>Dikarya</taxon>
        <taxon>Ascomycota</taxon>
        <taxon>Pezizomycotina</taxon>
        <taxon>Dothideomycetes</taxon>
        <taxon>Dothideomycetidae</taxon>
        <taxon>Mycosphaerellales</taxon>
        <taxon>Mycosphaerellaceae</taxon>
        <taxon>Zasmidium</taxon>
    </lineage>
</organism>
<protein>
    <submittedName>
        <fullName evidence="2">Uncharacterized protein</fullName>
    </submittedName>
</protein>
<gene>
    <name evidence="2" type="ORF">PRZ48_011489</name>
</gene>
<evidence type="ECO:0000313" key="3">
    <source>
        <dbReference type="Proteomes" id="UP001305779"/>
    </source>
</evidence>
<dbReference type="EMBL" id="JAXOVC010000009">
    <property type="protein sequence ID" value="KAK4497040.1"/>
    <property type="molecule type" value="Genomic_DNA"/>
</dbReference>
<feature type="compositionally biased region" description="Acidic residues" evidence="1">
    <location>
        <begin position="344"/>
        <end position="353"/>
    </location>
</feature>